<evidence type="ECO:0000313" key="2">
    <source>
        <dbReference type="Proteomes" id="UP001176806"/>
    </source>
</evidence>
<sequence length="198" mass="22651">MKNLIKKIEKSLLLVTMFTVVMGNASEISSFKIEGELKGTALTIEDVKKGDLLSIKSDNGITIYKELIQLAGTYENGFDLTELPNGNYFFEIDKALKIRTIPFSVSSNKVSFEKDKEVIVFKPFVRTKDDLVYITKLALNYEPLKIRIYGKQDGGYHLLRSDKIEGVQSIEKLYKLEKGNYKIELNSNNNKYTRFINN</sequence>
<gene>
    <name evidence="1" type="ORF">Q4Q40_00345</name>
</gene>
<proteinExistence type="predicted"/>
<keyword evidence="2" id="KW-1185">Reference proteome</keyword>
<organism evidence="1 2">
    <name type="scientific">Flavivirga jejuensis</name>
    <dbReference type="NCBI Taxonomy" id="870487"/>
    <lineage>
        <taxon>Bacteria</taxon>
        <taxon>Pseudomonadati</taxon>
        <taxon>Bacteroidota</taxon>
        <taxon>Flavobacteriia</taxon>
        <taxon>Flavobacteriales</taxon>
        <taxon>Flavobacteriaceae</taxon>
        <taxon>Flavivirga</taxon>
    </lineage>
</organism>
<protein>
    <recommendedName>
        <fullName evidence="3">Secreted protein (Por secretion system target)</fullName>
    </recommendedName>
</protein>
<evidence type="ECO:0008006" key="3">
    <source>
        <dbReference type="Google" id="ProtNLM"/>
    </source>
</evidence>
<dbReference type="EMBL" id="JAUOEL010000001">
    <property type="protein sequence ID" value="MDO5972617.1"/>
    <property type="molecule type" value="Genomic_DNA"/>
</dbReference>
<comment type="caution">
    <text evidence="1">The sequence shown here is derived from an EMBL/GenBank/DDBJ whole genome shotgun (WGS) entry which is preliminary data.</text>
</comment>
<reference evidence="1" key="1">
    <citation type="submission" date="2023-07" db="EMBL/GenBank/DDBJ databases">
        <title>Two novel species in the genus Flavivirga.</title>
        <authorList>
            <person name="Kwon K."/>
        </authorList>
    </citation>
    <scope>NUCLEOTIDE SEQUENCE</scope>
    <source>
        <strain evidence="1">KACC 14158</strain>
    </source>
</reference>
<evidence type="ECO:0000313" key="1">
    <source>
        <dbReference type="EMBL" id="MDO5972617.1"/>
    </source>
</evidence>
<accession>A0ABT8WHH7</accession>
<dbReference type="Proteomes" id="UP001176806">
    <property type="component" value="Unassembled WGS sequence"/>
</dbReference>
<dbReference type="RefSeq" id="WP_303299681.1">
    <property type="nucleotide sequence ID" value="NZ_BAABDA010000042.1"/>
</dbReference>
<name>A0ABT8WHH7_9FLAO</name>